<reference evidence="7 8" key="1">
    <citation type="journal article" date="2016" name="Mol. Biol. Evol.">
        <title>Comparative Genomics of Early-Diverging Mushroom-Forming Fungi Provides Insights into the Origins of Lignocellulose Decay Capabilities.</title>
        <authorList>
            <person name="Nagy L.G."/>
            <person name="Riley R."/>
            <person name="Tritt A."/>
            <person name="Adam C."/>
            <person name="Daum C."/>
            <person name="Floudas D."/>
            <person name="Sun H."/>
            <person name="Yadav J.S."/>
            <person name="Pangilinan J."/>
            <person name="Larsson K.H."/>
            <person name="Matsuura K."/>
            <person name="Barry K."/>
            <person name="Labutti K."/>
            <person name="Kuo R."/>
            <person name="Ohm R.A."/>
            <person name="Bhattacharya S.S."/>
            <person name="Shirouzu T."/>
            <person name="Yoshinaga Y."/>
            <person name="Martin F.M."/>
            <person name="Grigoriev I.V."/>
            <person name="Hibbett D.S."/>
        </authorList>
    </citation>
    <scope>NUCLEOTIDE SEQUENCE [LARGE SCALE GENOMIC DNA]</scope>
    <source>
        <strain evidence="7 8">93-53</strain>
    </source>
</reference>
<dbReference type="Pfam" id="PF07976">
    <property type="entry name" value="Phe_hydrox_dim"/>
    <property type="match status" value="1"/>
</dbReference>
<dbReference type="Pfam" id="PF01494">
    <property type="entry name" value="FAD_binding_3"/>
    <property type="match status" value="1"/>
</dbReference>
<dbReference type="PANTHER" id="PTHR43004">
    <property type="entry name" value="TRK SYSTEM POTASSIUM UPTAKE PROTEIN"/>
    <property type="match status" value="1"/>
</dbReference>
<dbReference type="InterPro" id="IPR050641">
    <property type="entry name" value="RIFMO-like"/>
</dbReference>
<dbReference type="InterPro" id="IPR036188">
    <property type="entry name" value="FAD/NAD-bd_sf"/>
</dbReference>
<dbReference type="InterPro" id="IPR038220">
    <property type="entry name" value="PHOX_C_sf"/>
</dbReference>
<dbReference type="Gene3D" id="3.30.9.10">
    <property type="entry name" value="D-Amino Acid Oxidase, subunit A, domain 2"/>
    <property type="match status" value="1"/>
</dbReference>
<protein>
    <recommendedName>
        <fullName evidence="9">FAD-binding domain-containing protein</fullName>
    </recommendedName>
</protein>
<gene>
    <name evidence="7" type="ORF">LAESUDRAFT_732313</name>
</gene>
<dbReference type="SUPFAM" id="SSF51905">
    <property type="entry name" value="FAD/NAD(P)-binding domain"/>
    <property type="match status" value="1"/>
</dbReference>
<keyword evidence="8" id="KW-1185">Reference proteome</keyword>
<feature type="domain" description="Phenol hydroxylase-like C-terminal dimerisation" evidence="6">
    <location>
        <begin position="407"/>
        <end position="580"/>
    </location>
</feature>
<dbReference type="AlphaFoldDB" id="A0A165B6U8"/>
<dbReference type="GO" id="GO:0016709">
    <property type="term" value="F:oxidoreductase activity, acting on paired donors, with incorporation or reduction of molecular oxygen, NAD(P)H as one donor, and incorporation of one atom of oxygen"/>
    <property type="evidence" value="ECO:0007669"/>
    <property type="project" value="UniProtKB-ARBA"/>
</dbReference>
<sequence length="612" mass="67768">MTSSTLPQTVDVLLVGGGPISLTATYILAKAGISVLAIEQHDKSEQALYGRACMLYARSLELLSLIGVYSRIADVGFVVRNATTFKDGKRVPARGWSFVQNAIKGKTYFDYSFSIRQKYIEDALRDAIAEFDPAAVQSPAKLLDFCVGDSQEYPIAATVQFRSEKATVHCKYLIGADGGRSSVRTLSNISFPGTLSTNKWVRLDAIVRTNMPESRRVGVSIESRHHGNVLWTPTDNGRTRIGFVCPDALYGEHGENVTAETVMEEARKAVEPFSLEFVKLDWWTVYQIGQRVAETFKKGRVFLAGDAAHTHSSGAAQGLNTGLHDATNLAWKLAGVLKGWFDEEILDTYNSERRASALHLIELDRDIASLISGKIPAHYNPPPDADVNAYLERVFNMNSAFSVGLGVSYQENMLNRPNSAPQTHLIGARAPDALVFELGSFVPRRLHEFMPYQGRFWIMIWAGELQVLQDAVQLSAASQRKYNALREHIASPRSFAHTRAPAFSYLTIVRGTDAMQTSEVLGAEPFGRTVYDHTGEAFDRYDVNADEGAIIVVRPDGIVSLRVPLARPEELDVYFARILRPCEQQVKDVEQSTQGIGEISLEGRKEITKLSE</sequence>
<dbReference type="Gene3D" id="3.50.50.60">
    <property type="entry name" value="FAD/NAD(P)-binding domain"/>
    <property type="match status" value="1"/>
</dbReference>
<dbReference type="InterPro" id="IPR012941">
    <property type="entry name" value="Phe_hydrox_C_dim_dom"/>
</dbReference>
<dbReference type="Proteomes" id="UP000076871">
    <property type="component" value="Unassembled WGS sequence"/>
</dbReference>
<evidence type="ECO:0000259" key="6">
    <source>
        <dbReference type="Pfam" id="PF07976"/>
    </source>
</evidence>
<proteinExistence type="inferred from homology"/>
<evidence type="ECO:0000259" key="5">
    <source>
        <dbReference type="Pfam" id="PF01494"/>
    </source>
</evidence>
<dbReference type="PRINTS" id="PR00420">
    <property type="entry name" value="RNGMNOXGNASE"/>
</dbReference>
<dbReference type="RefSeq" id="XP_040758117.1">
    <property type="nucleotide sequence ID" value="XM_040910219.1"/>
</dbReference>
<organism evidence="7 8">
    <name type="scientific">Laetiporus sulphureus 93-53</name>
    <dbReference type="NCBI Taxonomy" id="1314785"/>
    <lineage>
        <taxon>Eukaryota</taxon>
        <taxon>Fungi</taxon>
        <taxon>Dikarya</taxon>
        <taxon>Basidiomycota</taxon>
        <taxon>Agaricomycotina</taxon>
        <taxon>Agaricomycetes</taxon>
        <taxon>Polyporales</taxon>
        <taxon>Laetiporus</taxon>
    </lineage>
</organism>
<keyword evidence="2" id="KW-0285">Flavoprotein</keyword>
<dbReference type="SUPFAM" id="SSF54373">
    <property type="entry name" value="FAD-linked reductases, C-terminal domain"/>
    <property type="match status" value="1"/>
</dbReference>
<dbReference type="SUPFAM" id="SSF52833">
    <property type="entry name" value="Thioredoxin-like"/>
    <property type="match status" value="1"/>
</dbReference>
<name>A0A165B6U8_9APHY</name>
<accession>A0A165B6U8</accession>
<keyword evidence="3" id="KW-0274">FAD</keyword>
<dbReference type="PANTHER" id="PTHR43004:SF5">
    <property type="entry name" value="FAD-BINDING DOMAIN-CONTAINING PROTEIN"/>
    <property type="match status" value="1"/>
</dbReference>
<keyword evidence="4" id="KW-0560">Oxidoreductase</keyword>
<evidence type="ECO:0008006" key="9">
    <source>
        <dbReference type="Google" id="ProtNLM"/>
    </source>
</evidence>
<dbReference type="GO" id="GO:0071949">
    <property type="term" value="F:FAD binding"/>
    <property type="evidence" value="ECO:0007669"/>
    <property type="project" value="InterPro"/>
</dbReference>
<dbReference type="InterPro" id="IPR036249">
    <property type="entry name" value="Thioredoxin-like_sf"/>
</dbReference>
<evidence type="ECO:0000313" key="8">
    <source>
        <dbReference type="Proteomes" id="UP000076871"/>
    </source>
</evidence>
<feature type="domain" description="FAD-binding" evidence="5">
    <location>
        <begin position="10"/>
        <end position="361"/>
    </location>
</feature>
<dbReference type="Gene3D" id="3.40.30.20">
    <property type="match status" value="1"/>
</dbReference>
<evidence type="ECO:0000256" key="1">
    <source>
        <dbReference type="ARBA" id="ARBA00007801"/>
    </source>
</evidence>
<dbReference type="EMBL" id="KV427687">
    <property type="protein sequence ID" value="KZT00377.1"/>
    <property type="molecule type" value="Genomic_DNA"/>
</dbReference>
<evidence type="ECO:0000256" key="4">
    <source>
        <dbReference type="ARBA" id="ARBA00023002"/>
    </source>
</evidence>
<evidence type="ECO:0000256" key="2">
    <source>
        <dbReference type="ARBA" id="ARBA00022630"/>
    </source>
</evidence>
<dbReference type="GeneID" id="63827248"/>
<dbReference type="OrthoDB" id="1716816at2759"/>
<dbReference type="STRING" id="1314785.A0A165B6U8"/>
<dbReference type="InterPro" id="IPR002938">
    <property type="entry name" value="FAD-bd"/>
</dbReference>
<comment type="similarity">
    <text evidence="1">Belongs to the PheA/TfdB FAD monooxygenase family.</text>
</comment>
<dbReference type="InParanoid" id="A0A165B6U8"/>
<evidence type="ECO:0000313" key="7">
    <source>
        <dbReference type="EMBL" id="KZT00377.1"/>
    </source>
</evidence>
<evidence type="ECO:0000256" key="3">
    <source>
        <dbReference type="ARBA" id="ARBA00022827"/>
    </source>
</evidence>